<reference evidence="1 2" key="1">
    <citation type="submission" date="2014-09" db="EMBL/GenBank/DDBJ databases">
        <title>Whole Genome Shotgun of Flavobacterium aquatile LMG 4008.</title>
        <authorList>
            <person name="Gale A.N."/>
            <person name="Pipes S.E."/>
            <person name="Newman J.D."/>
        </authorList>
    </citation>
    <scope>NUCLEOTIDE SEQUENCE [LARGE SCALE GENOMIC DNA]</scope>
    <source>
        <strain evidence="1 2">LMG 4008</strain>
    </source>
</reference>
<dbReference type="AlphaFoldDB" id="A0A095V179"/>
<proteinExistence type="predicted"/>
<dbReference type="Proteomes" id="UP000029554">
    <property type="component" value="Unassembled WGS sequence"/>
</dbReference>
<keyword evidence="2" id="KW-1185">Reference proteome</keyword>
<comment type="caution">
    <text evidence="1">The sequence shown here is derived from an EMBL/GenBank/DDBJ whole genome shotgun (WGS) entry which is preliminary data.</text>
</comment>
<organism evidence="1 2">
    <name type="scientific">Flavobacterium aquatile LMG 4008 = ATCC 11947</name>
    <dbReference type="NCBI Taxonomy" id="1453498"/>
    <lineage>
        <taxon>Bacteria</taxon>
        <taxon>Pseudomonadati</taxon>
        <taxon>Bacteroidota</taxon>
        <taxon>Flavobacteriia</taxon>
        <taxon>Flavobacteriales</taxon>
        <taxon>Flavobacteriaceae</taxon>
        <taxon>Flavobacterium</taxon>
    </lineage>
</organism>
<gene>
    <name evidence="1" type="ORF">LG45_09925</name>
</gene>
<name>A0A095V179_9FLAO</name>
<dbReference type="EMBL" id="JRHH01000003">
    <property type="protein sequence ID" value="KGD68580.1"/>
    <property type="molecule type" value="Genomic_DNA"/>
</dbReference>
<evidence type="ECO:0000313" key="2">
    <source>
        <dbReference type="Proteomes" id="UP000029554"/>
    </source>
</evidence>
<accession>A0A095V179</accession>
<protein>
    <submittedName>
        <fullName evidence="1">Uncharacterized protein</fullName>
    </submittedName>
</protein>
<evidence type="ECO:0000313" key="1">
    <source>
        <dbReference type="EMBL" id="KGD68580.1"/>
    </source>
</evidence>
<sequence>MLIIPLLSFGQFEKSIKLKVAVIQNFVQKGEEGEKMYWQTKGQITFGIVNYTEEQNPIFRDLFISQYKEIVPIYNKMNETSNEDDSALFIKILIRQEEDYRKLLTEEQLKKYFAALAEFEKSNPEANDSYTSLFFSERLLKEYKERLY</sequence>
<dbReference type="eggNOG" id="ENOG5032E7E">
    <property type="taxonomic scope" value="Bacteria"/>
</dbReference>